<dbReference type="EMBL" id="CP025781">
    <property type="protein sequence ID" value="QBC42394.1"/>
    <property type="molecule type" value="Genomic_DNA"/>
</dbReference>
<evidence type="ECO:0000313" key="3">
    <source>
        <dbReference type="Proteomes" id="UP000515917"/>
    </source>
</evidence>
<evidence type="ECO:0000256" key="1">
    <source>
        <dbReference type="SAM" id="MobiDB-lite"/>
    </source>
</evidence>
<proteinExistence type="predicted"/>
<gene>
    <name evidence="2" type="ORF">C1H71_01655</name>
</gene>
<keyword evidence="3" id="KW-1185">Reference proteome</keyword>
<protein>
    <submittedName>
        <fullName evidence="2">Uncharacterized protein</fullName>
    </submittedName>
</protein>
<dbReference type="Proteomes" id="UP000515917">
    <property type="component" value="Chromosome"/>
</dbReference>
<name>A0A7G3G5A7_9NEIS</name>
<feature type="compositionally biased region" description="Low complexity" evidence="1">
    <location>
        <begin position="1"/>
        <end position="23"/>
    </location>
</feature>
<dbReference type="AlphaFoldDB" id="A0A7G3G5A7"/>
<dbReference type="KEGG" id="ifl:C1H71_01655"/>
<accession>A0A7G3G5A7</accession>
<feature type="region of interest" description="Disordered" evidence="1">
    <location>
        <begin position="1"/>
        <end position="39"/>
    </location>
</feature>
<evidence type="ECO:0000313" key="2">
    <source>
        <dbReference type="EMBL" id="QBC42394.1"/>
    </source>
</evidence>
<sequence length="63" mass="6562">MAVGKTVGIGVTVTTGETGVGETLSAEPPPPPPQAVKPIKTNNHKYRKVGFIQPAPYSHPNTP</sequence>
<organism evidence="2 3">
    <name type="scientific">Iodobacter fluviatilis</name>
    <dbReference type="NCBI Taxonomy" id="537"/>
    <lineage>
        <taxon>Bacteria</taxon>
        <taxon>Pseudomonadati</taxon>
        <taxon>Pseudomonadota</taxon>
        <taxon>Betaproteobacteria</taxon>
        <taxon>Neisseriales</taxon>
        <taxon>Chitinibacteraceae</taxon>
        <taxon>Iodobacter</taxon>
    </lineage>
</organism>
<reference evidence="2 3" key="1">
    <citation type="submission" date="2018-01" db="EMBL/GenBank/DDBJ databases">
        <title>Genome sequence of Iodobacter sp. strain PCH194 isolated from Indian Trans-Himalaya.</title>
        <authorList>
            <person name="Kumar V."/>
            <person name="Thakur V."/>
            <person name="Kumar S."/>
            <person name="Singh D."/>
        </authorList>
    </citation>
    <scope>NUCLEOTIDE SEQUENCE [LARGE SCALE GENOMIC DNA]</scope>
    <source>
        <strain evidence="2 3">PCH194</strain>
    </source>
</reference>